<accession>A0ACB8GAQ6</accession>
<gene>
    <name evidence="1" type="ORF">K3G42_019919</name>
</gene>
<organism evidence="1 2">
    <name type="scientific">Sphaerodactylus townsendi</name>
    <dbReference type="NCBI Taxonomy" id="933632"/>
    <lineage>
        <taxon>Eukaryota</taxon>
        <taxon>Metazoa</taxon>
        <taxon>Chordata</taxon>
        <taxon>Craniata</taxon>
        <taxon>Vertebrata</taxon>
        <taxon>Euteleostomi</taxon>
        <taxon>Lepidosauria</taxon>
        <taxon>Squamata</taxon>
        <taxon>Bifurcata</taxon>
        <taxon>Gekkota</taxon>
        <taxon>Sphaerodactylidae</taxon>
        <taxon>Sphaerodactylus</taxon>
    </lineage>
</organism>
<keyword evidence="2" id="KW-1185">Reference proteome</keyword>
<sequence>MADPGHGSSSSSSPRDSEVPDLLLLHSESAPEPAGQLGVSASGRRKRTHFTASQLATLEGVFQENEYPDISVREKLADHTHLPEARIQVWFQNRRAKKRRLGTPPRYPGTNRPFHNLRGSARYAPVEASADWQGPSTLLQQQTHLPPALVPACSSFIAQPACHSPLPAEDYLPQLNYMLSGTGTPTEEKSLIPAPSEYYLDG</sequence>
<proteinExistence type="predicted"/>
<dbReference type="Proteomes" id="UP000827872">
    <property type="component" value="Linkage Group LG01"/>
</dbReference>
<evidence type="ECO:0000313" key="2">
    <source>
        <dbReference type="Proteomes" id="UP000827872"/>
    </source>
</evidence>
<reference evidence="1" key="1">
    <citation type="submission" date="2021-08" db="EMBL/GenBank/DDBJ databases">
        <title>The first chromosome-level gecko genome reveals the dynamic sex chromosomes of Neotropical dwarf geckos (Sphaerodactylidae: Sphaerodactylus).</title>
        <authorList>
            <person name="Pinto B.J."/>
            <person name="Keating S.E."/>
            <person name="Gamble T."/>
        </authorList>
    </citation>
    <scope>NUCLEOTIDE SEQUENCE</scope>
    <source>
        <strain evidence="1">TG3544</strain>
    </source>
</reference>
<evidence type="ECO:0000313" key="1">
    <source>
        <dbReference type="EMBL" id="KAH8016592.1"/>
    </source>
</evidence>
<name>A0ACB8GAQ6_9SAUR</name>
<dbReference type="EMBL" id="CM037614">
    <property type="protein sequence ID" value="KAH8016592.1"/>
    <property type="molecule type" value="Genomic_DNA"/>
</dbReference>
<protein>
    <submittedName>
        <fullName evidence="1">Uncharacterized protein</fullName>
    </submittedName>
</protein>
<comment type="caution">
    <text evidence="1">The sequence shown here is derived from an EMBL/GenBank/DDBJ whole genome shotgun (WGS) entry which is preliminary data.</text>
</comment>